<dbReference type="PROSITE" id="PS50197">
    <property type="entry name" value="BEACH"/>
    <property type="match status" value="1"/>
</dbReference>
<dbReference type="InterPro" id="IPR050865">
    <property type="entry name" value="BEACH_Domain"/>
</dbReference>
<dbReference type="InterPro" id="IPR036322">
    <property type="entry name" value="WD40_repeat_dom_sf"/>
</dbReference>
<evidence type="ECO:0000313" key="6">
    <source>
        <dbReference type="EMBL" id="KAK8858164.1"/>
    </source>
</evidence>
<protein>
    <recommendedName>
        <fullName evidence="8">BEACH domain-containing protein</fullName>
    </recommendedName>
</protein>
<dbReference type="InterPro" id="IPR001680">
    <property type="entry name" value="WD40_rpt"/>
</dbReference>
<dbReference type="PROSITE" id="PS51783">
    <property type="entry name" value="PH_BEACH"/>
    <property type="match status" value="1"/>
</dbReference>
<dbReference type="EMBL" id="JAPFFF010000496">
    <property type="protein sequence ID" value="KAK8834126.1"/>
    <property type="molecule type" value="Genomic_DNA"/>
</dbReference>
<dbReference type="Pfam" id="PF14844">
    <property type="entry name" value="PH_BEACH"/>
    <property type="match status" value="1"/>
</dbReference>
<dbReference type="Gene3D" id="1.10.1540.10">
    <property type="entry name" value="BEACH domain"/>
    <property type="match status" value="1"/>
</dbReference>
<dbReference type="SUPFAM" id="SSF81837">
    <property type="entry name" value="BEACH domain"/>
    <property type="match status" value="1"/>
</dbReference>
<keyword evidence="2" id="KW-1133">Transmembrane helix</keyword>
<dbReference type="PANTHER" id="PTHR13743">
    <property type="entry name" value="BEIGE/BEACH-RELATED"/>
    <property type="match status" value="1"/>
</dbReference>
<feature type="domain" description="BEACH-type PH" evidence="4">
    <location>
        <begin position="2064"/>
        <end position="2167"/>
    </location>
</feature>
<dbReference type="InterPro" id="IPR011993">
    <property type="entry name" value="PH-like_dom_sf"/>
</dbReference>
<feature type="compositionally biased region" description="Basic and acidic residues" evidence="1">
    <location>
        <begin position="323"/>
        <end position="420"/>
    </location>
</feature>
<evidence type="ECO:0008006" key="8">
    <source>
        <dbReference type="Google" id="ProtNLM"/>
    </source>
</evidence>
<evidence type="ECO:0000256" key="2">
    <source>
        <dbReference type="SAM" id="Phobius"/>
    </source>
</evidence>
<dbReference type="SUPFAM" id="SSF50729">
    <property type="entry name" value="PH domain-like"/>
    <property type="match status" value="1"/>
</dbReference>
<dbReference type="SUPFAM" id="SSF50978">
    <property type="entry name" value="WD40 repeat-like"/>
    <property type="match status" value="1"/>
</dbReference>
<dbReference type="CDD" id="cd06071">
    <property type="entry name" value="Beach"/>
    <property type="match status" value="1"/>
</dbReference>
<dbReference type="InterPro" id="IPR015943">
    <property type="entry name" value="WD40/YVTN_repeat-like_dom_sf"/>
</dbReference>
<dbReference type="InterPro" id="IPR023362">
    <property type="entry name" value="PH-BEACH_dom"/>
</dbReference>
<keyword evidence="2" id="KW-0472">Membrane</keyword>
<dbReference type="SMART" id="SM00320">
    <property type="entry name" value="WD40"/>
    <property type="match status" value="2"/>
</dbReference>
<evidence type="ECO:0000259" key="3">
    <source>
        <dbReference type="PROSITE" id="PS50197"/>
    </source>
</evidence>
<keyword evidence="2" id="KW-0812">Transmembrane</keyword>
<dbReference type="Pfam" id="PF02138">
    <property type="entry name" value="Beach"/>
    <property type="match status" value="1"/>
</dbReference>
<gene>
    <name evidence="6" type="ORF">M9Y10_013265</name>
    <name evidence="5" type="ORF">M9Y10_035794</name>
</gene>
<feature type="domain" description="BEACH" evidence="3">
    <location>
        <begin position="2169"/>
        <end position="2450"/>
    </location>
</feature>
<feature type="region of interest" description="Disordered" evidence="1">
    <location>
        <begin position="323"/>
        <end position="434"/>
    </location>
</feature>
<evidence type="ECO:0000313" key="5">
    <source>
        <dbReference type="EMBL" id="KAK8834126.1"/>
    </source>
</evidence>
<dbReference type="SMART" id="SM01026">
    <property type="entry name" value="Beach"/>
    <property type="match status" value="1"/>
</dbReference>
<dbReference type="PANTHER" id="PTHR13743:SF112">
    <property type="entry name" value="BEACH DOMAIN-CONTAINING PROTEIN"/>
    <property type="match status" value="1"/>
</dbReference>
<keyword evidence="7" id="KW-1185">Reference proteome</keyword>
<dbReference type="EMBL" id="JAPFFF010000019">
    <property type="protein sequence ID" value="KAK8858164.1"/>
    <property type="molecule type" value="Genomic_DNA"/>
</dbReference>
<sequence length="2896" mass="331675">MKKIKASFKKIVGLKFSNPKYKYWVQLFTKDYSKSSISIPPNYKFIVHSFYFDTIPANNIFTHSNEIESNPESSLPIYLKLDQKIKNQYFEFCESINNESDRKEKNNNTQNSDNLVPVPNYVQPPIKNFRSFMEIVIPHLIRFSIGFFYQFEHNLPFLINGDNPPDNSITFDQLHRFSVVHEMIIRCEIEEHISNYITYVLSPFFDLINPQLQSLFMKYNDKSDKNDEIRNFTLEIARPIVDFFIDMSANNHCQNFWSPCFIFIALISTLALPFIESGLRPLICGSLWSLSNIKCLPEAAKVASLAYSSQTLLYLSYSGIKDNQSDDTKSDSKNIETKSDNNNDNTKSDSKSIETKSDNKNCDIKSDNSNDNTKSENKNTETKSDNNNDNTKSENKNTETKSDNNNDNTKSENKNAETKSDNNNNDDSCLDAKNDNDASFSDVKSESNLSFGENSNNLSLSSSILTVSFDARTKITPGQASKILSNAETIGILAISAIENMSDMQSWNVRESFMSVNEKTIASSLLNYIETLFFSIMADNPPAIIDANQCVIDLSKGVINDDFSITQESLIRIDNGGKEWTQSVIPKKKYCEFPPSLLQMPGGRALRDICMHLKIISKNNEFFASIICENIFNEFKERKKDLRTLFFTFLTCKFLPPSLVSSVIVKRNSWNFLLNDRVLLPLAKYDYDLANLAEEVSVSCFSSSFDKQYSVIEAVSSLLYTSSISRALNIIEQMIISCPQKFVDEIGKGSFIDIIFRIESSVRQTILNFIPKGLTRFNTQKITRIEKQETEINNNDNDSFKYDDLLELRSRLFSIIKQISLLNTSQLVYPTERCSHLLSYFFELPLQTATSQIIIQALLSPGQEKFVIDCIVDFISATIQMILNADWRETVLKIISILLETTMKNKVVGESLADTSIILTLHKAARENNTEFAIKILSFICSMCSCNEAFLEGLLNHSAQWEFRTTWMNFFLSKSIINNDDINLLWKLTLLGDETVIRNTEGLWLLFSVVKSTDYFIDVVKKVTEICMYSIINRFQCSQADIILIVLDSFKGDNDERSDELLELIKVIGSSFFKPSELSEFFTKVQMKQSIKLIQILTDIIQATCSNTLIGIRSFFHIGYLPYLKEKAKAKSKFSISKTKIDFRPYVMFYVRFGKSSEIGNFSFLKINLNDDTFSLSVDLKDLHPVLRCGKSEIITKNKLESLKWMKFEVFVGKNEICISIDDKEFHQEKSIKIPTILTSISMSIEDVECDVESIAIVKENFKTASNFIINNQGLVALYSAHVLERGVCLNLFQGEEYNFPSALFNGISVPFTIHVINTISSNGGVRILLPLFEIMRTNNDLCLIRAVESIVEHYESMFIDQLFFRALSGILPDHFGIDFFKIFTEMYRKSKTSELRTEMLINIFCNWNLLEKLDTKDHSTYVQYCLSIVIATQPELFSNLFSVKSFFTQALLENENIWNLIDRFCIFQFTNDDFVSMLSAAVDNSVSSKFALNALKTILVAIDKHDKVIDLLKDFDYFEPFFPVFQNFEDEDIWIVVFQIFNVIAERKPDSMPSIRLLNCFSIINLSIITEKTLDCIISFIFSNDRTSKIQYIKNPQFLPFLSFILHCFSEEASKKVANMIYESIVVYDLSQKNLVKCSLWQFWILYLSNFDKTIEDWISLIAKIPSDSRESIEFYTELEALFFIYSEIADENFQQMMLHYLSVGMSKRPSIDLCVESFKYIFFNPKRNPSKFKFPPELLRDLKQLSKIINSILIDWSPSFVLSVRFDTRMNTTISTKWLDFDLASKCIDFLLANKLFVSKNVQFSDSSIPLSYLLTFAVHIFSISNFEFSCEVLQKVLTIPAIRSSKPLLCFLLLDFNGRDYKSQREIGKILCPSKEIGTNEDEVIKPPPGIEMVNLMEILSKESIKYQEYFDTIRAKIASKLVTMLEQTYNQDLLRKVILPKFDEILVENKDSLARISRRNHRIWTSIELELVKNGSIWSTISSEGLHWKVSPTVDGIGRRNQMKVNRHFDNHTDASQARDKEKVDVNLKTNSHNTKVFGRKFKLESILDEEENDENGEITHLKSATFKFDCTLITINANYKGTLYFMRGMISFESYETTDEFGQKKESRPKFVDVRFDDALYIFKRRFLHQQIGAEIFTNKRRGFFFIFGSKALRKKFISKMNLSGVKYIKKIDEFTNSWKSGKITNYEYLFWVNMLSGRSFNDIAQYPVFPWVLSDYSSETINLNDPSVYRDLTKTIGALNQTRLENLQMIHNDLKKDESLSIPLSLFRLHYSTPGYVIYFLIRKEPFTSLHIELQGGKFDHAMRLFSSIHDSFNSVISSNPDYRELIPEFFSTSEFLINADHFDLGKDVNDVVLPKWARNASQFIAMNRIALESSYVSLKLNKWIDLVFGCKQQDFESANLFHPYSDPYYFDSADKSKHEEIMLHAANFGVNPVRLFSHPHPRRTFIPTMPDFEEPQLMRFAILAKGMNSRPIIMWTRSIQQSPVINEQLIDSTTESSSDIRSQINLALNSLNSPSCEILAVISSGSLITAQITANNSYSFDDGSKMKKQHKDSELSFKTISRFKLKFQTTPCNLTFDFMSHFTSLFNSHGLFYSPSFSSSILTSTPSFSCDFNTKEINALASTSGPNNGGIIVVSSPWSSAFDVIDTTKGKVIFSSSEDSMPASITSVAADGCYVITGAQDASLCVWNIVKHRKIAQIHAHEHKIICVAYNDICDLIASVDSSGKFSFSSVRSASFTRSTILSEFQNSTKTEASNVISQSSSVQRLSGRVLTKIEISSLGFVVLFSEERNMTDVTTVLESFDFSQRRIEKCKIPGRVTSSCLCVFQDDSQFLLVAMSTLKVFLYNVTELTRRAAYGEVSCIVKCCAFSRERNELFLSLENGDLISYRFL</sequence>
<dbReference type="InterPro" id="IPR036372">
    <property type="entry name" value="BEACH_dom_sf"/>
</dbReference>
<dbReference type="Gene3D" id="2.30.29.30">
    <property type="entry name" value="Pleckstrin-homology domain (PH domain)/Phosphotyrosine-binding domain (PTB)"/>
    <property type="match status" value="1"/>
</dbReference>
<organism evidence="5 7">
    <name type="scientific">Tritrichomonas musculus</name>
    <dbReference type="NCBI Taxonomy" id="1915356"/>
    <lineage>
        <taxon>Eukaryota</taxon>
        <taxon>Metamonada</taxon>
        <taxon>Parabasalia</taxon>
        <taxon>Tritrichomonadida</taxon>
        <taxon>Tritrichomonadidae</taxon>
        <taxon>Tritrichomonas</taxon>
    </lineage>
</organism>
<evidence type="ECO:0000313" key="7">
    <source>
        <dbReference type="Proteomes" id="UP001470230"/>
    </source>
</evidence>
<dbReference type="Proteomes" id="UP001470230">
    <property type="component" value="Unassembled WGS sequence"/>
</dbReference>
<evidence type="ECO:0000259" key="4">
    <source>
        <dbReference type="PROSITE" id="PS51783"/>
    </source>
</evidence>
<dbReference type="Gene3D" id="2.130.10.10">
    <property type="entry name" value="YVTN repeat-like/Quinoprotein amine dehydrogenase"/>
    <property type="match status" value="1"/>
</dbReference>
<reference evidence="5 7" key="1">
    <citation type="submission" date="2024-04" db="EMBL/GenBank/DDBJ databases">
        <title>Tritrichomonas musculus Genome.</title>
        <authorList>
            <person name="Alves-Ferreira E."/>
            <person name="Grigg M."/>
            <person name="Lorenzi H."/>
            <person name="Galac M."/>
        </authorList>
    </citation>
    <scope>NUCLEOTIDE SEQUENCE [LARGE SCALE GENOMIC DNA]</scope>
    <source>
        <strain evidence="5 7">EAF2021</strain>
    </source>
</reference>
<name>A0ABR2GKB3_9EUKA</name>
<proteinExistence type="predicted"/>
<comment type="caution">
    <text evidence="5">The sequence shown here is derived from an EMBL/GenBank/DDBJ whole genome shotgun (WGS) entry which is preliminary data.</text>
</comment>
<feature type="transmembrane region" description="Helical" evidence="2">
    <location>
        <begin position="256"/>
        <end position="275"/>
    </location>
</feature>
<accession>A0ABR2GKB3</accession>
<dbReference type="InterPro" id="IPR000409">
    <property type="entry name" value="BEACH_dom"/>
</dbReference>
<evidence type="ECO:0000256" key="1">
    <source>
        <dbReference type="SAM" id="MobiDB-lite"/>
    </source>
</evidence>